<dbReference type="GO" id="GO:0006508">
    <property type="term" value="P:proteolysis"/>
    <property type="evidence" value="ECO:0007669"/>
    <property type="project" value="UniProtKB-KW"/>
</dbReference>
<comment type="caution">
    <text evidence="8">The sequence shown here is derived from an EMBL/GenBank/DDBJ whole genome shotgun (WGS) entry which is preliminary data.</text>
</comment>
<evidence type="ECO:0000256" key="3">
    <source>
        <dbReference type="ARBA" id="ARBA00022801"/>
    </source>
</evidence>
<evidence type="ECO:0000256" key="5">
    <source>
        <dbReference type="ARBA" id="ARBA00023157"/>
    </source>
</evidence>
<keyword evidence="4 6" id="KW-0720">Serine protease</keyword>
<dbReference type="CDD" id="cd00190">
    <property type="entry name" value="Tryp_SPc"/>
    <property type="match status" value="1"/>
</dbReference>
<dbReference type="InterPro" id="IPR050430">
    <property type="entry name" value="Peptidase_S1"/>
</dbReference>
<dbReference type="PROSITE" id="PS00135">
    <property type="entry name" value="TRYPSIN_SER"/>
    <property type="match status" value="1"/>
</dbReference>
<dbReference type="PANTHER" id="PTHR24276">
    <property type="entry name" value="POLYSERASE-RELATED"/>
    <property type="match status" value="1"/>
</dbReference>
<dbReference type="PROSITE" id="PS00134">
    <property type="entry name" value="TRYPSIN_HIS"/>
    <property type="match status" value="1"/>
</dbReference>
<dbReference type="Pfam" id="PF00089">
    <property type="entry name" value="Trypsin"/>
    <property type="match status" value="1"/>
</dbReference>
<evidence type="ECO:0000313" key="9">
    <source>
        <dbReference type="Proteomes" id="UP001634394"/>
    </source>
</evidence>
<dbReference type="PRINTS" id="PR00722">
    <property type="entry name" value="CHYMOTRYPSIN"/>
</dbReference>
<dbReference type="InterPro" id="IPR001314">
    <property type="entry name" value="Peptidase_S1A"/>
</dbReference>
<dbReference type="PROSITE" id="PS50240">
    <property type="entry name" value="TRYPSIN_DOM"/>
    <property type="match status" value="1"/>
</dbReference>
<dbReference type="InterPro" id="IPR001254">
    <property type="entry name" value="Trypsin_dom"/>
</dbReference>
<evidence type="ECO:0000313" key="8">
    <source>
        <dbReference type="EMBL" id="KAL3880718.1"/>
    </source>
</evidence>
<evidence type="ECO:0000256" key="4">
    <source>
        <dbReference type="ARBA" id="ARBA00022825"/>
    </source>
</evidence>
<feature type="domain" description="Peptidase S1" evidence="7">
    <location>
        <begin position="24"/>
        <end position="258"/>
    </location>
</feature>
<keyword evidence="3 6" id="KW-0378">Hydrolase</keyword>
<sequence length="260" mass="27768">MKDNYALRTFECIIDGISYYLDRIIGGTTAVENAHPHQVSLKSTSHFCGGSLIDPEWVLTAAHCVDGATTSSFKVVVGEHLRNSKDKYDEEIAVSQIIMHERYNDGSGTFANDVAVVKLAKPVTLSPGVQPITLASGTRDFAGMRCIISGWGRTSSSQTLPNALQEVEINVLSNTDCQSRMNRVSGAIITNSHICVFDDAKPDSAACNGDSGGPLVCDGVVVGAASWVISGCGTSGTKYPSVYARVTTFESWIKSKINPL</sequence>
<dbReference type="InterPro" id="IPR043504">
    <property type="entry name" value="Peptidase_S1_PA_chymotrypsin"/>
</dbReference>
<comment type="similarity">
    <text evidence="1">Belongs to the peptidase S1 family.</text>
</comment>
<name>A0ABD3X6V6_SINWO</name>
<dbReference type="InterPro" id="IPR009003">
    <property type="entry name" value="Peptidase_S1_PA"/>
</dbReference>
<proteinExistence type="inferred from homology"/>
<dbReference type="Gene3D" id="2.40.10.10">
    <property type="entry name" value="Trypsin-like serine proteases"/>
    <property type="match status" value="1"/>
</dbReference>
<protein>
    <recommendedName>
        <fullName evidence="7">Peptidase S1 domain-containing protein</fullName>
    </recommendedName>
</protein>
<dbReference type="AlphaFoldDB" id="A0ABD3X6V6"/>
<dbReference type="EMBL" id="JBJQND010000004">
    <property type="protein sequence ID" value="KAL3880718.1"/>
    <property type="molecule type" value="Genomic_DNA"/>
</dbReference>
<dbReference type="SUPFAM" id="SSF50494">
    <property type="entry name" value="Trypsin-like serine proteases"/>
    <property type="match status" value="1"/>
</dbReference>
<gene>
    <name evidence="8" type="ORF">ACJMK2_032936</name>
</gene>
<dbReference type="PANTHER" id="PTHR24276:SF98">
    <property type="entry name" value="FI18310P1-RELATED"/>
    <property type="match status" value="1"/>
</dbReference>
<reference evidence="8 9" key="1">
    <citation type="submission" date="2024-11" db="EMBL/GenBank/DDBJ databases">
        <title>Chromosome-level genome assembly of the freshwater bivalve Anodonta woodiana.</title>
        <authorList>
            <person name="Chen X."/>
        </authorList>
    </citation>
    <scope>NUCLEOTIDE SEQUENCE [LARGE SCALE GENOMIC DNA]</scope>
    <source>
        <strain evidence="8">MN2024</strain>
        <tissue evidence="8">Gills</tissue>
    </source>
</reference>
<evidence type="ECO:0000256" key="2">
    <source>
        <dbReference type="ARBA" id="ARBA00022670"/>
    </source>
</evidence>
<keyword evidence="2 6" id="KW-0645">Protease</keyword>
<evidence type="ECO:0000256" key="6">
    <source>
        <dbReference type="RuleBase" id="RU363034"/>
    </source>
</evidence>
<accession>A0ABD3X6V6</accession>
<dbReference type="InterPro" id="IPR033116">
    <property type="entry name" value="TRYPSIN_SER"/>
</dbReference>
<dbReference type="SMART" id="SM00020">
    <property type="entry name" value="Tryp_SPc"/>
    <property type="match status" value="1"/>
</dbReference>
<evidence type="ECO:0000259" key="7">
    <source>
        <dbReference type="PROSITE" id="PS50240"/>
    </source>
</evidence>
<dbReference type="FunFam" id="2.40.10.10:FF:000077">
    <property type="entry name" value="Predicted protein"/>
    <property type="match status" value="1"/>
</dbReference>
<dbReference type="GO" id="GO:0008236">
    <property type="term" value="F:serine-type peptidase activity"/>
    <property type="evidence" value="ECO:0007669"/>
    <property type="project" value="UniProtKB-KW"/>
</dbReference>
<organism evidence="8 9">
    <name type="scientific">Sinanodonta woodiana</name>
    <name type="common">Chinese pond mussel</name>
    <name type="synonym">Anodonta woodiana</name>
    <dbReference type="NCBI Taxonomy" id="1069815"/>
    <lineage>
        <taxon>Eukaryota</taxon>
        <taxon>Metazoa</taxon>
        <taxon>Spiralia</taxon>
        <taxon>Lophotrochozoa</taxon>
        <taxon>Mollusca</taxon>
        <taxon>Bivalvia</taxon>
        <taxon>Autobranchia</taxon>
        <taxon>Heteroconchia</taxon>
        <taxon>Palaeoheterodonta</taxon>
        <taxon>Unionida</taxon>
        <taxon>Unionoidea</taxon>
        <taxon>Unionidae</taxon>
        <taxon>Unioninae</taxon>
        <taxon>Sinanodonta</taxon>
    </lineage>
</organism>
<dbReference type="InterPro" id="IPR018114">
    <property type="entry name" value="TRYPSIN_HIS"/>
</dbReference>
<keyword evidence="5" id="KW-1015">Disulfide bond</keyword>
<keyword evidence="9" id="KW-1185">Reference proteome</keyword>
<evidence type="ECO:0000256" key="1">
    <source>
        <dbReference type="ARBA" id="ARBA00007664"/>
    </source>
</evidence>
<dbReference type="Proteomes" id="UP001634394">
    <property type="component" value="Unassembled WGS sequence"/>
</dbReference>